<sequence length="153" mass="16232">MTHRPHHPRPQHRTSDRVQPPDDVTDRLLWALAVDVAAAHRPGPDGNCANLQCRGQQGACWALRAALHAEQCARRAATDARPVAAPRQMPAPRPRGRAGTAQGLATVPTARGHFAGWFTSTATPAAPMAAEPRRYATPAAAPSRRPLGATLAA</sequence>
<reference evidence="3" key="1">
    <citation type="journal article" date="2019" name="Int. J. Syst. Evol. Microbiol.">
        <title>The Global Catalogue of Microorganisms (GCM) 10K type strain sequencing project: providing services to taxonomists for standard genome sequencing and annotation.</title>
        <authorList>
            <consortium name="The Broad Institute Genomics Platform"/>
            <consortium name="The Broad Institute Genome Sequencing Center for Infectious Disease"/>
            <person name="Wu L."/>
            <person name="Ma J."/>
        </authorList>
    </citation>
    <scope>NUCLEOTIDE SEQUENCE [LARGE SCALE GENOMIC DNA]</scope>
    <source>
        <strain evidence="3">JCM 18304</strain>
    </source>
</reference>
<evidence type="ECO:0000313" key="3">
    <source>
        <dbReference type="Proteomes" id="UP001501570"/>
    </source>
</evidence>
<organism evidence="2 3">
    <name type="scientific">Rugosimonospora acidiphila</name>
    <dbReference type="NCBI Taxonomy" id="556531"/>
    <lineage>
        <taxon>Bacteria</taxon>
        <taxon>Bacillati</taxon>
        <taxon>Actinomycetota</taxon>
        <taxon>Actinomycetes</taxon>
        <taxon>Micromonosporales</taxon>
        <taxon>Micromonosporaceae</taxon>
        <taxon>Rugosimonospora</taxon>
    </lineage>
</organism>
<dbReference type="Proteomes" id="UP001501570">
    <property type="component" value="Unassembled WGS sequence"/>
</dbReference>
<keyword evidence="3" id="KW-1185">Reference proteome</keyword>
<gene>
    <name evidence="2" type="ORF">GCM10023322_79070</name>
</gene>
<evidence type="ECO:0000313" key="2">
    <source>
        <dbReference type="EMBL" id="GAA5200688.1"/>
    </source>
</evidence>
<feature type="compositionally biased region" description="Basic residues" evidence="1">
    <location>
        <begin position="1"/>
        <end position="12"/>
    </location>
</feature>
<dbReference type="EMBL" id="BAABJQ010000045">
    <property type="protein sequence ID" value="GAA5200688.1"/>
    <property type="molecule type" value="Genomic_DNA"/>
</dbReference>
<feature type="region of interest" description="Disordered" evidence="1">
    <location>
        <begin position="78"/>
        <end position="100"/>
    </location>
</feature>
<comment type="caution">
    <text evidence="2">The sequence shown here is derived from an EMBL/GenBank/DDBJ whole genome shotgun (WGS) entry which is preliminary data.</text>
</comment>
<name>A0ABP9SSW8_9ACTN</name>
<feature type="region of interest" description="Disordered" evidence="1">
    <location>
        <begin position="129"/>
        <end position="153"/>
    </location>
</feature>
<protein>
    <submittedName>
        <fullName evidence="2">Uncharacterized protein</fullName>
    </submittedName>
</protein>
<feature type="compositionally biased region" description="Basic and acidic residues" evidence="1">
    <location>
        <begin position="13"/>
        <end position="22"/>
    </location>
</feature>
<accession>A0ABP9SSW8</accession>
<feature type="compositionally biased region" description="Low complexity" evidence="1">
    <location>
        <begin position="80"/>
        <end position="90"/>
    </location>
</feature>
<proteinExistence type="predicted"/>
<evidence type="ECO:0000256" key="1">
    <source>
        <dbReference type="SAM" id="MobiDB-lite"/>
    </source>
</evidence>
<feature type="region of interest" description="Disordered" evidence="1">
    <location>
        <begin position="1"/>
        <end position="22"/>
    </location>
</feature>